<dbReference type="Gene3D" id="3.90.70.10">
    <property type="entry name" value="Cysteine proteinases"/>
    <property type="match status" value="1"/>
</dbReference>
<reference evidence="2" key="1">
    <citation type="submission" date="2017-09" db="EMBL/GenBank/DDBJ databases">
        <title>Depth-based differentiation of microbial function through sediment-hosted aquifers and enrichment of novel symbionts in the deep terrestrial subsurface.</title>
        <authorList>
            <person name="Probst A.J."/>
            <person name="Ladd B."/>
            <person name="Jarett J.K."/>
            <person name="Geller-Mcgrath D.E."/>
            <person name="Sieber C.M.K."/>
            <person name="Emerson J.B."/>
            <person name="Anantharaman K."/>
            <person name="Thomas B.C."/>
            <person name="Malmstrom R."/>
            <person name="Stieglmeier M."/>
            <person name="Klingl A."/>
            <person name="Woyke T."/>
            <person name="Ryan C.M."/>
            <person name="Banfield J.F."/>
        </authorList>
    </citation>
    <scope>NUCLEOTIDE SEQUENCE [LARGE SCALE GENOMIC DNA]</scope>
</reference>
<gene>
    <name evidence="1" type="ORF">COS49_02315</name>
</gene>
<protein>
    <recommendedName>
        <fullName evidence="3">Peptidase C39-like domain-containing protein</fullName>
    </recommendedName>
</protein>
<dbReference type="AlphaFoldDB" id="A0A2M7BU57"/>
<accession>A0A2M7BU57</accession>
<organism evidence="1 2">
    <name type="scientific">Candidatus Portnoybacteria bacterium CG03_land_8_20_14_0_80_41_10</name>
    <dbReference type="NCBI Taxonomy" id="1974808"/>
    <lineage>
        <taxon>Bacteria</taxon>
        <taxon>Candidatus Portnoyibacteriota</taxon>
    </lineage>
</organism>
<name>A0A2M7BU57_9BACT</name>
<sequence>MKKIFLIITIIVLAGTAFWFFKSQDKTPEDSRKLTDKEQTCLDSGGTVGVALCCESTGDFTDDCAIGACGCAPEYSHRVKVCDCGEGRCFDGTKCVDFEEHLKERGMLNESGQSEEEPEIPSSYRIENPPYYREDGFCWGASAIILMIDYGLKEEKVDGIRTAMKSGHGGTPDMFMGFAAFGVIDKVRIAYSKDYLEDFADFYNRQILVKPEEQTILLDSQTEALNYLKGLISSDVLAIADVHYGNHFVVVTGYDESYIYINDPGRDDGYEYERGYYEEQSKISVGQFLKEWGISKQYKTLSEKEGAIGFPGDYGLIWLEK</sequence>
<evidence type="ECO:0008006" key="3">
    <source>
        <dbReference type="Google" id="ProtNLM"/>
    </source>
</evidence>
<evidence type="ECO:0000313" key="2">
    <source>
        <dbReference type="Proteomes" id="UP000229894"/>
    </source>
</evidence>
<dbReference type="Proteomes" id="UP000229894">
    <property type="component" value="Unassembled WGS sequence"/>
</dbReference>
<dbReference type="EMBL" id="PEUX01000049">
    <property type="protein sequence ID" value="PIV10107.1"/>
    <property type="molecule type" value="Genomic_DNA"/>
</dbReference>
<evidence type="ECO:0000313" key="1">
    <source>
        <dbReference type="EMBL" id="PIV10107.1"/>
    </source>
</evidence>
<proteinExistence type="predicted"/>
<comment type="caution">
    <text evidence="1">The sequence shown here is derived from an EMBL/GenBank/DDBJ whole genome shotgun (WGS) entry which is preliminary data.</text>
</comment>